<organism evidence="2 3">
    <name type="scientific">Agromyces mariniharenae</name>
    <dbReference type="NCBI Taxonomy" id="2604423"/>
    <lineage>
        <taxon>Bacteria</taxon>
        <taxon>Bacillati</taxon>
        <taxon>Actinomycetota</taxon>
        <taxon>Actinomycetes</taxon>
        <taxon>Micrococcales</taxon>
        <taxon>Microbacteriaceae</taxon>
        <taxon>Agromyces</taxon>
    </lineage>
</organism>
<evidence type="ECO:0000313" key="2">
    <source>
        <dbReference type="EMBL" id="TYL52637.1"/>
    </source>
</evidence>
<name>A0A5S4V0K4_9MICO</name>
<accession>A0A5S4V0K4</accession>
<protein>
    <recommendedName>
        <fullName evidence="4">VanZ family protein</fullName>
    </recommendedName>
</protein>
<keyword evidence="1" id="KW-0472">Membrane</keyword>
<sequence length="145" mass="15393">MAVSARARGWAAILLAAYAALAVFVLLVPRPIDRGFTPWIRWLIASGQQHGLPDWFDYEFVEYASHTLLFVPVGLLVVVAVGRRLAWLAVLAALVIGAAVEFGPSLLEDGHVASGLDLYLNEIGVLAGAAIGYWALEPAAASDPG</sequence>
<dbReference type="EMBL" id="VSSB01000001">
    <property type="protein sequence ID" value="TYL52637.1"/>
    <property type="molecule type" value="Genomic_DNA"/>
</dbReference>
<feature type="transmembrane region" description="Helical" evidence="1">
    <location>
        <begin position="63"/>
        <end position="81"/>
    </location>
</feature>
<feature type="transmembrane region" description="Helical" evidence="1">
    <location>
        <begin position="88"/>
        <end position="106"/>
    </location>
</feature>
<keyword evidence="1" id="KW-1133">Transmembrane helix</keyword>
<keyword evidence="3" id="KW-1185">Reference proteome</keyword>
<proteinExistence type="predicted"/>
<gene>
    <name evidence="2" type="ORF">FYC51_02460</name>
</gene>
<dbReference type="RefSeq" id="WP_148732099.1">
    <property type="nucleotide sequence ID" value="NZ_VSSB01000001.1"/>
</dbReference>
<evidence type="ECO:0000313" key="3">
    <source>
        <dbReference type="Proteomes" id="UP000325243"/>
    </source>
</evidence>
<evidence type="ECO:0000256" key="1">
    <source>
        <dbReference type="SAM" id="Phobius"/>
    </source>
</evidence>
<evidence type="ECO:0008006" key="4">
    <source>
        <dbReference type="Google" id="ProtNLM"/>
    </source>
</evidence>
<dbReference type="AlphaFoldDB" id="A0A5S4V0K4"/>
<reference evidence="2 3" key="1">
    <citation type="submission" date="2019-08" db="EMBL/GenBank/DDBJ databases">
        <authorList>
            <person name="Hu J."/>
        </authorList>
    </citation>
    <scope>NUCLEOTIDE SEQUENCE [LARGE SCALE GENOMIC DNA]</scope>
    <source>
        <strain evidence="2 3">NEAU-184</strain>
    </source>
</reference>
<dbReference type="Proteomes" id="UP000325243">
    <property type="component" value="Unassembled WGS sequence"/>
</dbReference>
<feature type="transmembrane region" description="Helical" evidence="1">
    <location>
        <begin position="12"/>
        <end position="32"/>
    </location>
</feature>
<keyword evidence="1" id="KW-0812">Transmembrane</keyword>
<comment type="caution">
    <text evidence="2">The sequence shown here is derived from an EMBL/GenBank/DDBJ whole genome shotgun (WGS) entry which is preliminary data.</text>
</comment>